<dbReference type="InterPro" id="IPR036464">
    <property type="entry name" value="Rubisco_LSMT_subst-bd_sf"/>
</dbReference>
<keyword evidence="2" id="KW-0808">Transferase</keyword>
<evidence type="ECO:0000256" key="2">
    <source>
        <dbReference type="ARBA" id="ARBA00022679"/>
    </source>
</evidence>
<dbReference type="Gene3D" id="3.90.1410.10">
    <property type="entry name" value="set domain protein methyltransferase, domain 1"/>
    <property type="match status" value="1"/>
</dbReference>
<keyword evidence="4" id="KW-0732">Signal</keyword>
<dbReference type="AlphaFoldDB" id="A0A0L0D249"/>
<organism evidence="6 7">
    <name type="scientific">Thecamonas trahens ATCC 50062</name>
    <dbReference type="NCBI Taxonomy" id="461836"/>
    <lineage>
        <taxon>Eukaryota</taxon>
        <taxon>Apusozoa</taxon>
        <taxon>Apusomonadida</taxon>
        <taxon>Apusomonadidae</taxon>
        <taxon>Thecamonas</taxon>
    </lineage>
</organism>
<dbReference type="GO" id="GO:0016279">
    <property type="term" value="F:protein-lysine N-methyltransferase activity"/>
    <property type="evidence" value="ECO:0007669"/>
    <property type="project" value="TreeGrafter"/>
</dbReference>
<evidence type="ECO:0000256" key="3">
    <source>
        <dbReference type="ARBA" id="ARBA00022691"/>
    </source>
</evidence>
<dbReference type="InterPro" id="IPR050600">
    <property type="entry name" value="SETD3_SETD6_MTase"/>
</dbReference>
<evidence type="ECO:0000313" key="7">
    <source>
        <dbReference type="Proteomes" id="UP000054408"/>
    </source>
</evidence>
<evidence type="ECO:0000313" key="6">
    <source>
        <dbReference type="EMBL" id="KNC46281.1"/>
    </source>
</evidence>
<dbReference type="EMBL" id="GL349442">
    <property type="protein sequence ID" value="KNC46281.1"/>
    <property type="molecule type" value="Genomic_DNA"/>
</dbReference>
<dbReference type="GeneID" id="25562387"/>
<protein>
    <recommendedName>
        <fullName evidence="5">Rubisco LSMT substrate-binding domain-containing protein</fullName>
    </recommendedName>
</protein>
<feature type="chain" id="PRO_5005537170" description="Rubisco LSMT substrate-binding domain-containing protein" evidence="4">
    <location>
        <begin position="27"/>
        <end position="481"/>
    </location>
</feature>
<feature type="domain" description="Rubisco LSMT substrate-binding" evidence="5">
    <location>
        <begin position="356"/>
        <end position="454"/>
    </location>
</feature>
<dbReference type="OMA" id="DEFCWAR"/>
<accession>A0A0L0D249</accession>
<proteinExistence type="predicted"/>
<dbReference type="SUPFAM" id="SSF81822">
    <property type="entry name" value="RuBisCo LSMT C-terminal, substrate-binding domain"/>
    <property type="match status" value="1"/>
</dbReference>
<dbReference type="Proteomes" id="UP000054408">
    <property type="component" value="Unassembled WGS sequence"/>
</dbReference>
<dbReference type="SUPFAM" id="SSF82199">
    <property type="entry name" value="SET domain"/>
    <property type="match status" value="1"/>
</dbReference>
<dbReference type="CDD" id="cd10527">
    <property type="entry name" value="SET_LSMT"/>
    <property type="match status" value="1"/>
</dbReference>
<dbReference type="Gene3D" id="3.90.1420.10">
    <property type="entry name" value="Rubisco LSMT, substrate-binding domain"/>
    <property type="match status" value="1"/>
</dbReference>
<evidence type="ECO:0000256" key="4">
    <source>
        <dbReference type="SAM" id="SignalP"/>
    </source>
</evidence>
<dbReference type="InterPro" id="IPR015353">
    <property type="entry name" value="Rubisco_LSMT_subst-bd"/>
</dbReference>
<feature type="signal peptide" evidence="4">
    <location>
        <begin position="1"/>
        <end position="26"/>
    </location>
</feature>
<keyword evidence="1" id="KW-0489">Methyltransferase</keyword>
<evidence type="ECO:0000259" key="5">
    <source>
        <dbReference type="Pfam" id="PF09273"/>
    </source>
</evidence>
<dbReference type="GO" id="GO:0032259">
    <property type="term" value="P:methylation"/>
    <property type="evidence" value="ECO:0007669"/>
    <property type="project" value="UniProtKB-KW"/>
</dbReference>
<dbReference type="InterPro" id="IPR046341">
    <property type="entry name" value="SET_dom_sf"/>
</dbReference>
<dbReference type="STRING" id="461836.A0A0L0D249"/>
<keyword evidence="7" id="KW-1185">Reference proteome</keyword>
<name>A0A0L0D249_THETB</name>
<evidence type="ECO:0000256" key="1">
    <source>
        <dbReference type="ARBA" id="ARBA00022603"/>
    </source>
</evidence>
<dbReference type="PANTHER" id="PTHR13271">
    <property type="entry name" value="UNCHARACTERIZED PUTATIVE METHYLTRANSFERASE"/>
    <property type="match status" value="1"/>
</dbReference>
<reference evidence="6 7" key="1">
    <citation type="submission" date="2010-05" db="EMBL/GenBank/DDBJ databases">
        <title>The Genome Sequence of Thecamonas trahens ATCC 50062.</title>
        <authorList>
            <consortium name="The Broad Institute Genome Sequencing Platform"/>
            <person name="Russ C."/>
            <person name="Cuomo C."/>
            <person name="Shea T."/>
            <person name="Young S.K."/>
            <person name="Zeng Q."/>
            <person name="Koehrsen M."/>
            <person name="Haas B."/>
            <person name="Borodovsky M."/>
            <person name="Guigo R."/>
            <person name="Alvarado L."/>
            <person name="Berlin A."/>
            <person name="Bochicchio J."/>
            <person name="Borenstein D."/>
            <person name="Chapman S."/>
            <person name="Chen Z."/>
            <person name="Freedman E."/>
            <person name="Gellesch M."/>
            <person name="Goldberg J."/>
            <person name="Griggs A."/>
            <person name="Gujja S."/>
            <person name="Heilman E."/>
            <person name="Heiman D."/>
            <person name="Hepburn T."/>
            <person name="Howarth C."/>
            <person name="Jen D."/>
            <person name="Larson L."/>
            <person name="Mehta T."/>
            <person name="Park D."/>
            <person name="Pearson M."/>
            <person name="Roberts A."/>
            <person name="Saif S."/>
            <person name="Shenoy N."/>
            <person name="Sisk P."/>
            <person name="Stolte C."/>
            <person name="Sykes S."/>
            <person name="Thomson T."/>
            <person name="Walk T."/>
            <person name="White J."/>
            <person name="Yandava C."/>
            <person name="Burger G."/>
            <person name="Gray M.W."/>
            <person name="Holland P.W.H."/>
            <person name="King N."/>
            <person name="Lang F.B.F."/>
            <person name="Roger A.J."/>
            <person name="Ruiz-Trillo I."/>
            <person name="Lander E."/>
            <person name="Nusbaum C."/>
        </authorList>
    </citation>
    <scope>NUCLEOTIDE SEQUENCE [LARGE SCALE GENOMIC DNA]</scope>
    <source>
        <strain evidence="6 7">ATCC 50062</strain>
    </source>
</reference>
<dbReference type="Pfam" id="PF09273">
    <property type="entry name" value="Rubis-subs-bind"/>
    <property type="match status" value="1"/>
</dbReference>
<dbReference type="RefSeq" id="XP_013760575.1">
    <property type="nucleotide sequence ID" value="XM_013905121.1"/>
</dbReference>
<gene>
    <name evidence="6" type="ORF">AMSG_02734</name>
</gene>
<sequence>MIQRYMCVVLAVVVVVAIAAVRSGEASELGAEGAAQFGQAGEAREAWKAFVASLTGAGVEATVLEPLPGVVPGDMGLTVGVPVAAGEVLASFPASLRLATPSVEAIRAAGGAPPSPADASIHDIMAMAMARGLDAKMALALALAHETVRDDWEASLLAGYIEILPETFDAAPLFYGRELVSEMQGGLAWRVVQQTKEAASLKSIVTQLESMFPALFPPASLEPHDVEWAYYLAHSRSWTTPSGELVLVPLMDMLHRTVNGSVEASVSKSGRIVLTATRDLAPGEEVFLNAAPASAAELFALHGPSLGGHALPDVAFLGLNYNPVDDNADNVFAATIDALLANAKCFTPDAVADLFYVGDELPLSFLACMRLALLTVDDYARISAREAATGESWPTDERFSADNDLAVFATIRASLTSSLDDYPTTIAEDNAALAELDSASTAAAIISLRKAEKQLFVSALSAVDRAWHAILADAADAQLLL</sequence>
<keyword evidence="3" id="KW-0949">S-adenosyl-L-methionine</keyword>